<feature type="chain" id="PRO_5043484108" description="Secreted protein" evidence="1">
    <location>
        <begin position="22"/>
        <end position="111"/>
    </location>
</feature>
<gene>
    <name evidence="2" type="ORF">CEXT_722411</name>
</gene>
<accession>A0AAV4TJM0</accession>
<sequence length="111" mass="12408">MQKNVIYITLLALEGIFSLSSIPSFQQQNINNFFDRLWKRGSPDEGGNKTIPSIFGGERGFKRPLAPDCFFSRIAMTAINGTRDVACPTSPLVHFTLRLQSSLSHCHSYSL</sequence>
<proteinExistence type="predicted"/>
<dbReference type="EMBL" id="BPLR01011485">
    <property type="protein sequence ID" value="GIY46813.1"/>
    <property type="molecule type" value="Genomic_DNA"/>
</dbReference>
<evidence type="ECO:0000313" key="3">
    <source>
        <dbReference type="Proteomes" id="UP001054945"/>
    </source>
</evidence>
<evidence type="ECO:0000313" key="2">
    <source>
        <dbReference type="EMBL" id="GIY46813.1"/>
    </source>
</evidence>
<evidence type="ECO:0008006" key="4">
    <source>
        <dbReference type="Google" id="ProtNLM"/>
    </source>
</evidence>
<comment type="caution">
    <text evidence="2">The sequence shown here is derived from an EMBL/GenBank/DDBJ whole genome shotgun (WGS) entry which is preliminary data.</text>
</comment>
<evidence type="ECO:0000256" key="1">
    <source>
        <dbReference type="SAM" id="SignalP"/>
    </source>
</evidence>
<name>A0AAV4TJM0_CAEEX</name>
<organism evidence="2 3">
    <name type="scientific">Caerostris extrusa</name>
    <name type="common">Bark spider</name>
    <name type="synonym">Caerostris bankana</name>
    <dbReference type="NCBI Taxonomy" id="172846"/>
    <lineage>
        <taxon>Eukaryota</taxon>
        <taxon>Metazoa</taxon>
        <taxon>Ecdysozoa</taxon>
        <taxon>Arthropoda</taxon>
        <taxon>Chelicerata</taxon>
        <taxon>Arachnida</taxon>
        <taxon>Araneae</taxon>
        <taxon>Araneomorphae</taxon>
        <taxon>Entelegynae</taxon>
        <taxon>Araneoidea</taxon>
        <taxon>Araneidae</taxon>
        <taxon>Caerostris</taxon>
    </lineage>
</organism>
<keyword evidence="3" id="KW-1185">Reference proteome</keyword>
<feature type="signal peptide" evidence="1">
    <location>
        <begin position="1"/>
        <end position="21"/>
    </location>
</feature>
<protein>
    <recommendedName>
        <fullName evidence="4">Secreted protein</fullName>
    </recommendedName>
</protein>
<dbReference type="Proteomes" id="UP001054945">
    <property type="component" value="Unassembled WGS sequence"/>
</dbReference>
<reference evidence="2 3" key="1">
    <citation type="submission" date="2021-06" db="EMBL/GenBank/DDBJ databases">
        <title>Caerostris extrusa draft genome.</title>
        <authorList>
            <person name="Kono N."/>
            <person name="Arakawa K."/>
        </authorList>
    </citation>
    <scope>NUCLEOTIDE SEQUENCE [LARGE SCALE GENOMIC DNA]</scope>
</reference>
<dbReference type="AlphaFoldDB" id="A0AAV4TJM0"/>
<keyword evidence="1" id="KW-0732">Signal</keyword>